<evidence type="ECO:0000313" key="3">
    <source>
        <dbReference type="Proteomes" id="UP001144323"/>
    </source>
</evidence>
<feature type="region of interest" description="Disordered" evidence="1">
    <location>
        <begin position="72"/>
        <end position="101"/>
    </location>
</feature>
<gene>
    <name evidence="2" type="ORF">LMG27198_15760</name>
</gene>
<proteinExistence type="predicted"/>
<dbReference type="EMBL" id="BSEC01000001">
    <property type="protein sequence ID" value="GLI92584.1"/>
    <property type="molecule type" value="Genomic_DNA"/>
</dbReference>
<dbReference type="AlphaFoldDB" id="A0A9W6GTE1"/>
<protein>
    <submittedName>
        <fullName evidence="2">Uncharacterized protein</fullName>
    </submittedName>
</protein>
<comment type="caution">
    <text evidence="2">The sequence shown here is derived from an EMBL/GenBank/DDBJ whole genome shotgun (WGS) entry which is preliminary data.</text>
</comment>
<evidence type="ECO:0000256" key="1">
    <source>
        <dbReference type="SAM" id="MobiDB-lite"/>
    </source>
</evidence>
<keyword evidence="3" id="KW-1185">Reference proteome</keyword>
<organism evidence="2 3">
    <name type="scientific">Methylocystis echinoides</name>
    <dbReference type="NCBI Taxonomy" id="29468"/>
    <lineage>
        <taxon>Bacteria</taxon>
        <taxon>Pseudomonadati</taxon>
        <taxon>Pseudomonadota</taxon>
        <taxon>Alphaproteobacteria</taxon>
        <taxon>Hyphomicrobiales</taxon>
        <taxon>Methylocystaceae</taxon>
        <taxon>Methylocystis</taxon>
    </lineage>
</organism>
<evidence type="ECO:0000313" key="2">
    <source>
        <dbReference type="EMBL" id="GLI92584.1"/>
    </source>
</evidence>
<name>A0A9W6GTE1_9HYPH</name>
<reference evidence="2" key="1">
    <citation type="journal article" date="2023" name="Int. J. Syst. Evol. Microbiol.">
        <title>Methylocystis iwaonis sp. nov., a type II methane-oxidizing bacterium from surface soil of a rice paddy field in Japan, and emended description of the genus Methylocystis (ex Whittenbury et al. 1970) Bowman et al. 1993.</title>
        <authorList>
            <person name="Kaise H."/>
            <person name="Sawadogo J.B."/>
            <person name="Alam M.S."/>
            <person name="Ueno C."/>
            <person name="Dianou D."/>
            <person name="Shinjo R."/>
            <person name="Asakawa S."/>
        </authorList>
    </citation>
    <scope>NUCLEOTIDE SEQUENCE</scope>
    <source>
        <strain evidence="2">LMG27198</strain>
    </source>
</reference>
<dbReference type="Proteomes" id="UP001144323">
    <property type="component" value="Unassembled WGS sequence"/>
</dbReference>
<accession>A0A9W6GTE1</accession>
<sequence>MEIKLPSCAIDPMDFGLAGVVRNVKHQRQFGMEKENRENLPDQMANDFAVGEGAIDRRAHRAKIALTWVRRDGRAGSSRSGGETPRLPAEIAISRRNSVPI</sequence>